<evidence type="ECO:0000313" key="2">
    <source>
        <dbReference type="Proteomes" id="UP000225269"/>
    </source>
</evidence>
<accession>A0A1L7DQH0</accession>
<keyword evidence="2" id="KW-1185">Reference proteome</keyword>
<evidence type="ECO:0000313" key="1">
    <source>
        <dbReference type="EMBL" id="APU00360.1"/>
    </source>
</evidence>
<gene>
    <name evidence="1" type="ORF">fHeYen301_27</name>
</gene>
<protein>
    <submittedName>
        <fullName evidence="1">Uncharacterized protein</fullName>
    </submittedName>
</protein>
<dbReference type="EMBL" id="KY318515">
    <property type="protein sequence ID" value="APU00360.1"/>
    <property type="molecule type" value="Genomic_DNA"/>
</dbReference>
<organism evidence="1 2">
    <name type="scientific">Yersinia phage fHe-Yen3-01</name>
    <dbReference type="NCBI Taxonomy" id="1932893"/>
    <lineage>
        <taxon>Viruses</taxon>
        <taxon>Duplodnaviria</taxon>
        <taxon>Heunggongvirae</taxon>
        <taxon>Uroviricota</taxon>
        <taxon>Caudoviricetes</taxon>
        <taxon>Autographivirales</taxon>
        <taxon>Autonotataviridae</taxon>
        <taxon>Melnykvirinae</taxon>
        <taxon>Pokrovskaiavirus</taxon>
        <taxon>Pokrovskaiavirus fHeYen301</taxon>
    </lineage>
</organism>
<proteinExistence type="predicted"/>
<name>A0A1L7DQH0_9CAUD</name>
<dbReference type="Proteomes" id="UP000225269">
    <property type="component" value="Segment"/>
</dbReference>
<reference evidence="2" key="1">
    <citation type="submission" date="2016-12" db="EMBL/GenBank/DDBJ databases">
        <title>Characterization and complete genome sequence of Yersinia bacteriophage, fHe-Yen3-01.</title>
        <authorList>
            <person name="Jun J.W."/>
            <person name="Wicklund A."/>
            <person name="Skurnik M."/>
        </authorList>
    </citation>
    <scope>NUCLEOTIDE SEQUENCE [LARGE SCALE GENOMIC DNA]</scope>
</reference>
<sequence length="63" mass="6809">MAGMLSKGDHVTLRCGWPAIVSHDLGEDGYELKLESGYTIEVDEYGQAGTGPNRLDVVEVIKS</sequence>